<comment type="caution">
    <text evidence="4">The sequence shown here is derived from an EMBL/GenBank/DDBJ whole genome shotgun (WGS) entry which is preliminary data.</text>
</comment>
<organism evidence="4 5">
    <name type="scientific">Halovulum dunhuangense</name>
    <dbReference type="NCBI Taxonomy" id="1505036"/>
    <lineage>
        <taxon>Bacteria</taxon>
        <taxon>Pseudomonadati</taxon>
        <taxon>Pseudomonadota</taxon>
        <taxon>Alphaproteobacteria</taxon>
        <taxon>Rhodobacterales</taxon>
        <taxon>Paracoccaceae</taxon>
        <taxon>Halovulum</taxon>
    </lineage>
</organism>
<dbReference type="AlphaFoldDB" id="A0A849L7I4"/>
<gene>
    <name evidence="4" type="ORF">HMH01_16720</name>
</gene>
<proteinExistence type="inferred from homology"/>
<dbReference type="RefSeq" id="WP_171326945.1">
    <property type="nucleotide sequence ID" value="NZ_JABFBC010000005.1"/>
</dbReference>
<dbReference type="PANTHER" id="PTHR30024:SF47">
    <property type="entry name" value="TAURINE-BINDING PERIPLASMIC PROTEIN"/>
    <property type="match status" value="1"/>
</dbReference>
<dbReference type="Pfam" id="PF13379">
    <property type="entry name" value="NMT1_2"/>
    <property type="match status" value="1"/>
</dbReference>
<dbReference type="PANTHER" id="PTHR30024">
    <property type="entry name" value="ALIPHATIC SULFONATES-BINDING PROTEIN-RELATED"/>
    <property type="match status" value="1"/>
</dbReference>
<keyword evidence="3" id="KW-0732">Signal</keyword>
<evidence type="ECO:0000256" key="3">
    <source>
        <dbReference type="ARBA" id="ARBA00022729"/>
    </source>
</evidence>
<dbReference type="GO" id="GO:0042597">
    <property type="term" value="C:periplasmic space"/>
    <property type="evidence" value="ECO:0007669"/>
    <property type="project" value="UniProtKB-SubCell"/>
</dbReference>
<protein>
    <submittedName>
        <fullName evidence="4">ABC transporter substrate-binding protein</fullName>
    </submittedName>
</protein>
<reference evidence="4 5" key="1">
    <citation type="submission" date="2020-05" db="EMBL/GenBank/DDBJ databases">
        <title>Gimesia benthica sp. nov., a novel planctomycete isolated from a deep-sea water sample of the Northwest Indian Ocean.</title>
        <authorList>
            <person name="Wang J."/>
            <person name="Ruan C."/>
            <person name="Song L."/>
            <person name="Zhu Y."/>
            <person name="Li A."/>
            <person name="Zheng X."/>
            <person name="Wang L."/>
            <person name="Lu Z."/>
            <person name="Huang Y."/>
            <person name="Du W."/>
            <person name="Zhou Y."/>
            <person name="Huang L."/>
            <person name="Dai X."/>
        </authorList>
    </citation>
    <scope>NUCLEOTIDE SEQUENCE [LARGE SCALE GENOMIC DNA]</scope>
    <source>
        <strain evidence="4 5">YYQ-30</strain>
    </source>
</reference>
<accession>A0A849L7I4</accession>
<evidence type="ECO:0000313" key="4">
    <source>
        <dbReference type="EMBL" id="NNU82082.1"/>
    </source>
</evidence>
<comment type="similarity">
    <text evidence="2">Belongs to the bacterial solute-binding protein SsuA/TauA family.</text>
</comment>
<evidence type="ECO:0000256" key="1">
    <source>
        <dbReference type="ARBA" id="ARBA00004418"/>
    </source>
</evidence>
<keyword evidence="5" id="KW-1185">Reference proteome</keyword>
<dbReference type="SUPFAM" id="SSF53850">
    <property type="entry name" value="Periplasmic binding protein-like II"/>
    <property type="match status" value="1"/>
</dbReference>
<evidence type="ECO:0000313" key="5">
    <source>
        <dbReference type="Proteomes" id="UP000572377"/>
    </source>
</evidence>
<dbReference type="EMBL" id="JABFBC010000005">
    <property type="protein sequence ID" value="NNU82082.1"/>
    <property type="molecule type" value="Genomic_DNA"/>
</dbReference>
<dbReference type="Gene3D" id="3.40.190.10">
    <property type="entry name" value="Periplasmic binding protein-like II"/>
    <property type="match status" value="1"/>
</dbReference>
<dbReference type="Proteomes" id="UP000572377">
    <property type="component" value="Unassembled WGS sequence"/>
</dbReference>
<name>A0A849L7I4_9RHOB</name>
<comment type="subcellular location">
    <subcellularLocation>
        <location evidence="1">Periplasm</location>
    </subcellularLocation>
</comment>
<sequence length="332" mass="35596">MIAAIACGSTASAAPLRILGAMHCADAPTTVAWETGLLQATGLDIRLSRNATGRENLEALREGRAEFALMPMTPFVIDLLSDTTPGGAEDPVILANIAHATDIEALVTLRPRHDRPGAFPEGGKIGFPGGTMAEFIWSLWSEGLRASGAGPTPENVAPPDIGDALEAGRIDAAIVWEPWLEGLRHRFGDRLVILDPPTRGHATRWLLVTRRDIAQTRAKDAAAVLDAYRAAVRLMDSDRPAAEAAMSRWMPFSDSHIEKLRNNTIYDVTLDWATYSDFREQVRWAMSAGHAGAGAVPDFLSVVAAAPLLSVSPHEVFFPVAAPAFDAAPILP</sequence>
<evidence type="ECO:0000256" key="2">
    <source>
        <dbReference type="ARBA" id="ARBA00010742"/>
    </source>
</evidence>